<dbReference type="InterPro" id="IPR024534">
    <property type="entry name" value="JetD_C"/>
</dbReference>
<gene>
    <name evidence="2" type="ORF">ACFOEB_10020</name>
</gene>
<reference evidence="3" key="1">
    <citation type="journal article" date="2019" name="Int. J. Syst. Evol. Microbiol.">
        <title>The Global Catalogue of Microorganisms (GCM) 10K type strain sequencing project: providing services to taxonomists for standard genome sequencing and annotation.</title>
        <authorList>
            <consortium name="The Broad Institute Genomics Platform"/>
            <consortium name="The Broad Institute Genome Sequencing Center for Infectious Disease"/>
            <person name="Wu L."/>
            <person name="Ma J."/>
        </authorList>
    </citation>
    <scope>NUCLEOTIDE SEQUENCE [LARGE SCALE GENOMIC DNA]</scope>
    <source>
        <strain evidence="3">KCTC 52141</strain>
    </source>
</reference>
<evidence type="ECO:0000313" key="2">
    <source>
        <dbReference type="EMBL" id="MFC3155534.1"/>
    </source>
</evidence>
<organism evidence="2 3">
    <name type="scientific">Gilvimarinus japonicus</name>
    <dbReference type="NCBI Taxonomy" id="1796469"/>
    <lineage>
        <taxon>Bacteria</taxon>
        <taxon>Pseudomonadati</taxon>
        <taxon>Pseudomonadota</taxon>
        <taxon>Gammaproteobacteria</taxon>
        <taxon>Cellvibrionales</taxon>
        <taxon>Cellvibrionaceae</taxon>
        <taxon>Gilvimarinus</taxon>
    </lineage>
</organism>
<evidence type="ECO:0000313" key="3">
    <source>
        <dbReference type="Proteomes" id="UP001595548"/>
    </source>
</evidence>
<dbReference type="Proteomes" id="UP001595548">
    <property type="component" value="Unassembled WGS sequence"/>
</dbReference>
<keyword evidence="3" id="KW-1185">Reference proteome</keyword>
<protein>
    <submittedName>
        <fullName evidence="2">Wadjet anti-phage system protein JetD domain-containing protein</fullName>
    </submittedName>
</protein>
<accession>A0ABV7HNT6</accession>
<dbReference type="Pfam" id="PF09983">
    <property type="entry name" value="JetD_C"/>
    <property type="match status" value="1"/>
</dbReference>
<dbReference type="RefSeq" id="WP_382416294.1">
    <property type="nucleotide sequence ID" value="NZ_AP031500.1"/>
</dbReference>
<sequence>MTQSKSSVPTKKSLPVWWSSELLPNRLLHKFMDQLDAGRRPYVKVTPKTVPELYDFQGQDVEFLWALLNDLDREYHMLTIKRARVNPQQEPYDNAQIYFLPDKEPLVREWLNRPALDPYALTWAHELKRQQHKFEDGGAALVGRHVRVKGMSAAQVVRAFAVLGQELQRPVTLRALSARCFAGDSKALESYELLVRALYPSLSQQLQARPVMLVVHLGQPLAHILFVENQDTFLALAQADLPGITLVYSAGFRGSATRVREPGQVVFSYLNPDADTAGFKRAWFDGEASSLRVSFWGDLDYAGMAILKALRQSFAQLEAWQPGYELLLARLHAGLGHTQASGVKNPQPDPGLTGCHYADTTLLPAVRQTQSYVDQEAASLCELQC</sequence>
<evidence type="ECO:0000259" key="1">
    <source>
        <dbReference type="Pfam" id="PF09983"/>
    </source>
</evidence>
<proteinExistence type="predicted"/>
<feature type="domain" description="Wadjet protein JetD C-terminal" evidence="1">
    <location>
        <begin position="194"/>
        <end position="319"/>
    </location>
</feature>
<comment type="caution">
    <text evidence="2">The sequence shown here is derived from an EMBL/GenBank/DDBJ whole genome shotgun (WGS) entry which is preliminary data.</text>
</comment>
<name>A0ABV7HNT6_9GAMM</name>
<dbReference type="EMBL" id="JBHRTL010000006">
    <property type="protein sequence ID" value="MFC3155534.1"/>
    <property type="molecule type" value="Genomic_DNA"/>
</dbReference>